<protein>
    <submittedName>
        <fullName evidence="1">Uncharacterized protein</fullName>
    </submittedName>
</protein>
<gene>
    <name evidence="1" type="ORF">CWE14_11590</name>
</gene>
<accession>A0A432WE21</accession>
<sequence length="314" mass="34318">MAGNNAAYNAEDPNSLDHRYLHPEERELAEQLAQDSDGRFTAQEMLDTLRHARSSEAPDYPQGMSSEVLDIERATDETFQYLDGSEGRLLVTQGEDGNARYIVKDMKSIPLNDDAKDYITQQDLGYSFYEPAARIDDPSIPRDTLTGRPLDDTGRYKVGYNVDGNIYSVPHYSCATADCLSQQMNVDWSSPEGQAYRNALTAQGLDDLSSAANLGLLISPVGPWAFVLSTTATVAGGGSAYMNGELINETAEFGMSSLHGKALVEMLGKRSGVRVNTLLDLSGYHDNTTDFIPDDSTVREGLNNYLNGDDDEGN</sequence>
<comment type="caution">
    <text evidence="1">The sequence shown here is derived from an EMBL/GenBank/DDBJ whole genome shotgun (WGS) entry which is preliminary data.</text>
</comment>
<evidence type="ECO:0000313" key="1">
    <source>
        <dbReference type="EMBL" id="RUO31131.1"/>
    </source>
</evidence>
<evidence type="ECO:0000313" key="2">
    <source>
        <dbReference type="Proteomes" id="UP000287823"/>
    </source>
</evidence>
<dbReference type="RefSeq" id="WP_126799510.1">
    <property type="nucleotide sequence ID" value="NZ_PIPO01000005.1"/>
</dbReference>
<dbReference type="EMBL" id="PIPO01000005">
    <property type="protein sequence ID" value="RUO31131.1"/>
    <property type="molecule type" value="Genomic_DNA"/>
</dbReference>
<name>A0A432WE21_9GAMM</name>
<reference evidence="1 2" key="1">
    <citation type="journal article" date="2011" name="Front. Microbiol.">
        <title>Genomic signatures of strain selection and enhancement in Bacillus atrophaeus var. globigii, a historical biowarfare simulant.</title>
        <authorList>
            <person name="Gibbons H.S."/>
            <person name="Broomall S.M."/>
            <person name="McNew L.A."/>
            <person name="Daligault H."/>
            <person name="Chapman C."/>
            <person name="Bruce D."/>
            <person name="Karavis M."/>
            <person name="Krepps M."/>
            <person name="McGregor P.A."/>
            <person name="Hong C."/>
            <person name="Park K.H."/>
            <person name="Akmal A."/>
            <person name="Feldman A."/>
            <person name="Lin J.S."/>
            <person name="Chang W.E."/>
            <person name="Higgs B.W."/>
            <person name="Demirev P."/>
            <person name="Lindquist J."/>
            <person name="Liem A."/>
            <person name="Fochler E."/>
            <person name="Read T.D."/>
            <person name="Tapia R."/>
            <person name="Johnson S."/>
            <person name="Bishop-Lilly K.A."/>
            <person name="Detter C."/>
            <person name="Han C."/>
            <person name="Sozhamannan S."/>
            <person name="Rosenzweig C.N."/>
            <person name="Skowronski E.W."/>
        </authorList>
    </citation>
    <scope>NUCLEOTIDE SEQUENCE [LARGE SCALE GENOMIC DNA]</scope>
    <source>
        <strain evidence="1 2">Y4G10-17</strain>
    </source>
</reference>
<dbReference type="AlphaFoldDB" id="A0A432WE21"/>
<dbReference type="Proteomes" id="UP000287823">
    <property type="component" value="Unassembled WGS sequence"/>
</dbReference>
<organism evidence="1 2">
    <name type="scientific">Aliidiomarina soli</name>
    <dbReference type="NCBI Taxonomy" id="1928574"/>
    <lineage>
        <taxon>Bacteria</taxon>
        <taxon>Pseudomonadati</taxon>
        <taxon>Pseudomonadota</taxon>
        <taxon>Gammaproteobacteria</taxon>
        <taxon>Alteromonadales</taxon>
        <taxon>Idiomarinaceae</taxon>
        <taxon>Aliidiomarina</taxon>
    </lineage>
</organism>
<keyword evidence="2" id="KW-1185">Reference proteome</keyword>
<proteinExistence type="predicted"/>